<keyword evidence="5 8" id="KW-0812">Transmembrane</keyword>
<evidence type="ECO:0000313" key="10">
    <source>
        <dbReference type="Proteomes" id="UP000066042"/>
    </source>
</evidence>
<dbReference type="PANTHER" id="PTHR32195">
    <property type="entry name" value="OS07G0662800 PROTEIN"/>
    <property type="match status" value="1"/>
</dbReference>
<evidence type="ECO:0000256" key="1">
    <source>
        <dbReference type="ARBA" id="ARBA00004429"/>
    </source>
</evidence>
<keyword evidence="7 8" id="KW-0472">Membrane</keyword>
<dbReference type="Gene3D" id="1.20.1740.10">
    <property type="entry name" value="Amino acid/polyamine transporter I"/>
    <property type="match status" value="1"/>
</dbReference>
<sequence>MKRSEALAILVGTQIGAGVLGLPYAAKNLGLIPSIAMLVGVMILMLFTARIVLEFSASMNGAQMSLMAEKTLGKAGGVLMFLSVLVMSFGALLAYISGMGRVFHDLFGISPVLGALIFWGFASAIIYLGIEASGKSELIMSMIMLVLFIGVAPLLLPHAKLGNAVKMDFNGLFTFVGVSIFALGCHTVVPEVYKGLGDKELTKKVLTWAFLIPTVIYITFMASFVLAFGDSTPQLATQALKTLYGNAGKIIGNLIPFFAITTSYIGLGLAQLSNFEEYLKMSRKTAWILTVVPPLAVYLAGVNDFVNVLGVAGDTGDLTAFIVLPIAMYIAHRIKSLNASKAVSPP</sequence>
<proteinExistence type="predicted"/>
<organism evidence="9 10">
    <name type="scientific">Thermococcus barophilus</name>
    <dbReference type="NCBI Taxonomy" id="55802"/>
    <lineage>
        <taxon>Archaea</taxon>
        <taxon>Methanobacteriati</taxon>
        <taxon>Methanobacteriota</taxon>
        <taxon>Thermococci</taxon>
        <taxon>Thermococcales</taxon>
        <taxon>Thermococcaceae</taxon>
        <taxon>Thermococcus</taxon>
    </lineage>
</organism>
<feature type="transmembrane region" description="Helical" evidence="8">
    <location>
        <begin position="308"/>
        <end position="331"/>
    </location>
</feature>
<dbReference type="GO" id="GO:0005886">
    <property type="term" value="C:plasma membrane"/>
    <property type="evidence" value="ECO:0007669"/>
    <property type="project" value="UniProtKB-SubCell"/>
</dbReference>
<dbReference type="Pfam" id="PF03222">
    <property type="entry name" value="Trp_Tyr_perm"/>
    <property type="match status" value="1"/>
</dbReference>
<feature type="transmembrane region" description="Helical" evidence="8">
    <location>
        <begin position="205"/>
        <end position="228"/>
    </location>
</feature>
<feature type="transmembrane region" description="Helical" evidence="8">
    <location>
        <begin position="31"/>
        <end position="53"/>
    </location>
</feature>
<protein>
    <submittedName>
        <fullName evidence="9">Aromatic amino acid permease</fullName>
    </submittedName>
</protein>
<evidence type="ECO:0000256" key="2">
    <source>
        <dbReference type="ARBA" id="ARBA00022448"/>
    </source>
</evidence>
<evidence type="ECO:0000256" key="3">
    <source>
        <dbReference type="ARBA" id="ARBA00022475"/>
    </source>
</evidence>
<dbReference type="GeneID" id="26137418"/>
<feature type="transmembrane region" description="Helical" evidence="8">
    <location>
        <begin position="108"/>
        <end position="130"/>
    </location>
</feature>
<keyword evidence="6 8" id="KW-1133">Transmembrane helix</keyword>
<dbReference type="PATRIC" id="fig|55802.8.peg.2180"/>
<feature type="transmembrane region" description="Helical" evidence="8">
    <location>
        <begin position="285"/>
        <end position="302"/>
    </location>
</feature>
<evidence type="ECO:0000256" key="5">
    <source>
        <dbReference type="ARBA" id="ARBA00022692"/>
    </source>
</evidence>
<feature type="transmembrane region" description="Helical" evidence="8">
    <location>
        <begin position="142"/>
        <end position="159"/>
    </location>
</feature>
<evidence type="ECO:0000256" key="8">
    <source>
        <dbReference type="SAM" id="Phobius"/>
    </source>
</evidence>
<keyword evidence="4" id="KW-0997">Cell inner membrane</keyword>
<name>A0A0S1XEK5_THEBA</name>
<dbReference type="EMBL" id="CP013050">
    <property type="protein sequence ID" value="ALM76096.1"/>
    <property type="molecule type" value="Genomic_DNA"/>
</dbReference>
<gene>
    <name evidence="9" type="ORF">TBCH5v1_2197</name>
</gene>
<dbReference type="PANTHER" id="PTHR32195:SF26">
    <property type="entry name" value="TRYPTOPHAN OR TYROSINE TRANSPORTER PROTEIN"/>
    <property type="match status" value="1"/>
</dbReference>
<feature type="transmembrane region" description="Helical" evidence="8">
    <location>
        <begin position="250"/>
        <end position="273"/>
    </location>
</feature>
<feature type="transmembrane region" description="Helical" evidence="8">
    <location>
        <begin position="171"/>
        <end position="193"/>
    </location>
</feature>
<feature type="transmembrane region" description="Helical" evidence="8">
    <location>
        <begin position="74"/>
        <end position="96"/>
    </location>
</feature>
<keyword evidence="2" id="KW-0813">Transport</keyword>
<dbReference type="STRING" id="55802.TBCH5v1_2197"/>
<comment type="subcellular location">
    <subcellularLocation>
        <location evidence="1">Cell inner membrane</location>
        <topology evidence="1">Multi-pass membrane protein</topology>
    </subcellularLocation>
</comment>
<dbReference type="InterPro" id="IPR018227">
    <property type="entry name" value="Amino_acid_transport_2"/>
</dbReference>
<evidence type="ECO:0000256" key="7">
    <source>
        <dbReference type="ARBA" id="ARBA00023136"/>
    </source>
</evidence>
<keyword evidence="3" id="KW-1003">Cell membrane</keyword>
<dbReference type="RefSeq" id="WP_056934546.1">
    <property type="nucleotide sequence ID" value="NZ_CP013050.1"/>
</dbReference>
<dbReference type="AlphaFoldDB" id="A0A0S1XEK5"/>
<evidence type="ECO:0000256" key="4">
    <source>
        <dbReference type="ARBA" id="ARBA00022519"/>
    </source>
</evidence>
<reference evidence="9 10" key="1">
    <citation type="journal article" date="2016" name="Genome Announc.">
        <title>Complete genome sequence of the hyperthermophilic and piezophilic archaeon Thermococcus barophilus Ch5, capable of growth at the expense of hydrogenogenesis from carbon monoxide and formate.</title>
        <authorList>
            <person name="Oger P."/>
            <person name="Sokolova T.G."/>
            <person name="Kozhevnikova D.A."/>
            <person name="Taranov E.A."/>
            <person name="Vannier P."/>
            <person name="Lee H.S."/>
            <person name="Kwon K.K."/>
            <person name="Kang S.G."/>
            <person name="Lee J.H."/>
            <person name="Bonch-Osmolovskaya E.A."/>
            <person name="Lebedinsky A.V."/>
        </authorList>
    </citation>
    <scope>NUCLEOTIDE SEQUENCE [LARGE SCALE GENOMIC DNA]</scope>
    <source>
        <strain evidence="10">Ch5</strain>
    </source>
</reference>
<accession>A0A0S1XEK5</accession>
<evidence type="ECO:0000313" key="9">
    <source>
        <dbReference type="EMBL" id="ALM76096.1"/>
    </source>
</evidence>
<evidence type="ECO:0000256" key="6">
    <source>
        <dbReference type="ARBA" id="ARBA00022989"/>
    </source>
</evidence>
<dbReference type="GO" id="GO:0003333">
    <property type="term" value="P:amino acid transmembrane transport"/>
    <property type="evidence" value="ECO:0007669"/>
    <property type="project" value="InterPro"/>
</dbReference>
<dbReference type="Proteomes" id="UP000066042">
    <property type="component" value="Chromosome"/>
</dbReference>